<dbReference type="EMBL" id="MU250569">
    <property type="protein sequence ID" value="KAG7440633.1"/>
    <property type="molecule type" value="Genomic_DNA"/>
</dbReference>
<organism evidence="1 2">
    <name type="scientific">Guyanagaster necrorhizus</name>
    <dbReference type="NCBI Taxonomy" id="856835"/>
    <lineage>
        <taxon>Eukaryota</taxon>
        <taxon>Fungi</taxon>
        <taxon>Dikarya</taxon>
        <taxon>Basidiomycota</taxon>
        <taxon>Agaricomycotina</taxon>
        <taxon>Agaricomycetes</taxon>
        <taxon>Agaricomycetidae</taxon>
        <taxon>Agaricales</taxon>
        <taxon>Marasmiineae</taxon>
        <taxon>Physalacriaceae</taxon>
        <taxon>Guyanagaster</taxon>
    </lineage>
</organism>
<gene>
    <name evidence="1" type="ORF">BT62DRAFT_910213</name>
</gene>
<dbReference type="OrthoDB" id="3058101at2759"/>
<protein>
    <submittedName>
        <fullName evidence="1">Uncharacterized protein</fullName>
    </submittedName>
</protein>
<comment type="caution">
    <text evidence="1">The sequence shown here is derived from an EMBL/GenBank/DDBJ whole genome shotgun (WGS) entry which is preliminary data.</text>
</comment>
<feature type="non-terminal residue" evidence="1">
    <location>
        <position position="1"/>
    </location>
</feature>
<accession>A0A9P7VHF0</accession>
<dbReference type="RefSeq" id="XP_043034133.1">
    <property type="nucleotide sequence ID" value="XM_043183785.1"/>
</dbReference>
<keyword evidence="2" id="KW-1185">Reference proteome</keyword>
<dbReference type="Proteomes" id="UP000812287">
    <property type="component" value="Unassembled WGS sequence"/>
</dbReference>
<reference evidence="1" key="1">
    <citation type="submission" date="2020-11" db="EMBL/GenBank/DDBJ databases">
        <title>Adaptations for nitrogen fixation in a non-lichenized fungal sporocarp promotes dispersal by wood-feeding termites.</title>
        <authorList>
            <consortium name="DOE Joint Genome Institute"/>
            <person name="Koch R.A."/>
            <person name="Yoon G."/>
            <person name="Arayal U."/>
            <person name="Lail K."/>
            <person name="Amirebrahimi M."/>
            <person name="Labutti K."/>
            <person name="Lipzen A."/>
            <person name="Riley R."/>
            <person name="Barry K."/>
            <person name="Henrissat B."/>
            <person name="Grigoriev I.V."/>
            <person name="Herr J.R."/>
            <person name="Aime M.C."/>
        </authorList>
    </citation>
    <scope>NUCLEOTIDE SEQUENCE</scope>
    <source>
        <strain evidence="1">MCA 3950</strain>
    </source>
</reference>
<evidence type="ECO:0000313" key="2">
    <source>
        <dbReference type="Proteomes" id="UP000812287"/>
    </source>
</evidence>
<dbReference type="GeneID" id="66106082"/>
<name>A0A9P7VHF0_9AGAR</name>
<evidence type="ECO:0000313" key="1">
    <source>
        <dbReference type="EMBL" id="KAG7440633.1"/>
    </source>
</evidence>
<proteinExistence type="predicted"/>
<dbReference type="AlphaFoldDB" id="A0A9P7VHF0"/>
<sequence>IAIHIDEEIQLHYAKCPFCKDVWSKLQIPILTQMFHSLSILSSMRRATVLCENWNLGFYQDLCLNHHKF</sequence>